<gene>
    <name evidence="2" type="ORF">MNBD_GAMMA20-2432</name>
</gene>
<keyword evidence="1" id="KW-1133">Transmembrane helix</keyword>
<protein>
    <submittedName>
        <fullName evidence="2">Uncharacterized protein</fullName>
    </submittedName>
</protein>
<keyword evidence="1" id="KW-0812">Transmembrane</keyword>
<feature type="transmembrane region" description="Helical" evidence="1">
    <location>
        <begin position="36"/>
        <end position="54"/>
    </location>
</feature>
<reference evidence="2" key="1">
    <citation type="submission" date="2018-06" db="EMBL/GenBank/DDBJ databases">
        <authorList>
            <person name="Zhirakovskaya E."/>
        </authorList>
    </citation>
    <scope>NUCLEOTIDE SEQUENCE</scope>
</reference>
<keyword evidence="1" id="KW-0472">Membrane</keyword>
<dbReference type="AlphaFoldDB" id="A0A3B0ZQM3"/>
<sequence length="60" mass="6271">MKAGKGLKKQVLGVVLISLGAITTLLSRVIGFELDIFYLVISVVGAGLVLIGSLQKRSVS</sequence>
<evidence type="ECO:0000313" key="2">
    <source>
        <dbReference type="EMBL" id="VAW95855.1"/>
    </source>
</evidence>
<name>A0A3B0ZQM3_9ZZZZ</name>
<evidence type="ECO:0000256" key="1">
    <source>
        <dbReference type="SAM" id="Phobius"/>
    </source>
</evidence>
<feature type="transmembrane region" description="Helical" evidence="1">
    <location>
        <begin position="12"/>
        <end position="30"/>
    </location>
</feature>
<accession>A0A3B0ZQM3</accession>
<proteinExistence type="predicted"/>
<dbReference type="EMBL" id="UOFU01000083">
    <property type="protein sequence ID" value="VAW95855.1"/>
    <property type="molecule type" value="Genomic_DNA"/>
</dbReference>
<organism evidence="2">
    <name type="scientific">hydrothermal vent metagenome</name>
    <dbReference type="NCBI Taxonomy" id="652676"/>
    <lineage>
        <taxon>unclassified sequences</taxon>
        <taxon>metagenomes</taxon>
        <taxon>ecological metagenomes</taxon>
    </lineage>
</organism>